<dbReference type="AlphaFoldDB" id="D0LTD9"/>
<name>D0LTD9_HALO1</name>
<protein>
    <recommendedName>
        <fullName evidence="2">eCIS core domain-containing protein</fullName>
    </recommendedName>
</protein>
<dbReference type="RefSeq" id="WP_012826443.1">
    <property type="nucleotide sequence ID" value="NC_013440.1"/>
</dbReference>
<accession>D0LTD9</accession>
<evidence type="ECO:0000313" key="3">
    <source>
        <dbReference type="EMBL" id="ACY13834.1"/>
    </source>
</evidence>
<dbReference type="KEGG" id="hoh:Hoch_1274"/>
<organism evidence="3 4">
    <name type="scientific">Haliangium ochraceum (strain DSM 14365 / JCM 11303 / SMP-2)</name>
    <dbReference type="NCBI Taxonomy" id="502025"/>
    <lineage>
        <taxon>Bacteria</taxon>
        <taxon>Pseudomonadati</taxon>
        <taxon>Myxococcota</taxon>
        <taxon>Polyangia</taxon>
        <taxon>Haliangiales</taxon>
        <taxon>Kofleriaceae</taxon>
        <taxon>Haliangium</taxon>
    </lineage>
</organism>
<gene>
    <name evidence="3" type="ordered locus">Hoch_1274</name>
</gene>
<dbReference type="STRING" id="502025.Hoch_1274"/>
<sequence>MSSFDDRSRQRSDHAADLQPVQKAEPKAPGKRATSAGLTPGAPAAPAPAAPAQRKADPAAQALQMQRETMIQRWTQTAMRPDLHPAPVQRVAATSAPEEGLPSDGAGRAMPAAVQAKMENAFSADFSSVQLYEGSRAEALGARAYTQGSDIHFAPGAYQPDSHSGQELLGHELAHVVQQSQGRVNPTTQLKGVGVNDDSALEREADEMGAKAARGQPASGASASATGAAAGGAAGVQMKRSPLSPQGGQTVQREVDTATQGKGSNKRTVYFSTLDPNPFRPKMFSTREEAEAHDRELESQQKQAAKKPEPEVSAIQVVEPKVDESEVVEPKDSGIQIIESAPKPKAKPKAEPVSGLTLSQMNRTWEQALARKQEEVIAAMQQFVPDFTALAADAEVRIRGSLASGVKGPNKTSKTNERLLFDPTDFDIDAYVESDTLYGEALKADKTSDEVVRGQIAGSRHPKVNEIIRRMRTELAKVTGNRDAPPESQYKFNVLIRSSRNASFKTYQDRKAMSDLGENPNYGNPLNVPPPDDK</sequence>
<feature type="compositionally biased region" description="Low complexity" evidence="1">
    <location>
        <begin position="33"/>
        <end position="42"/>
    </location>
</feature>
<feature type="region of interest" description="Disordered" evidence="1">
    <location>
        <begin position="205"/>
        <end position="316"/>
    </location>
</feature>
<dbReference type="EMBL" id="CP001804">
    <property type="protein sequence ID" value="ACY13834.1"/>
    <property type="molecule type" value="Genomic_DNA"/>
</dbReference>
<dbReference type="eggNOG" id="COG1652">
    <property type="taxonomic scope" value="Bacteria"/>
</dbReference>
<keyword evidence="4" id="KW-1185">Reference proteome</keyword>
<proteinExistence type="predicted"/>
<feature type="compositionally biased region" description="Basic and acidic residues" evidence="1">
    <location>
        <begin position="285"/>
        <end position="299"/>
    </location>
</feature>
<dbReference type="Proteomes" id="UP000001880">
    <property type="component" value="Chromosome"/>
</dbReference>
<dbReference type="HOGENOM" id="CLU_509733_0_0_7"/>
<dbReference type="Pfam" id="PF13699">
    <property type="entry name" value="eCIS_core"/>
    <property type="match status" value="1"/>
</dbReference>
<evidence type="ECO:0000259" key="2">
    <source>
        <dbReference type="Pfam" id="PF13699"/>
    </source>
</evidence>
<feature type="domain" description="eCIS core" evidence="2">
    <location>
        <begin position="110"/>
        <end position="182"/>
    </location>
</feature>
<evidence type="ECO:0000256" key="1">
    <source>
        <dbReference type="SAM" id="MobiDB-lite"/>
    </source>
</evidence>
<feature type="compositionally biased region" description="Basic and acidic residues" evidence="1">
    <location>
        <begin position="1"/>
        <end position="16"/>
    </location>
</feature>
<evidence type="ECO:0000313" key="4">
    <source>
        <dbReference type="Proteomes" id="UP000001880"/>
    </source>
</evidence>
<feature type="compositionally biased region" description="Low complexity" evidence="1">
    <location>
        <begin position="50"/>
        <end position="63"/>
    </location>
</feature>
<feature type="region of interest" description="Disordered" evidence="1">
    <location>
        <begin position="1"/>
        <end position="69"/>
    </location>
</feature>
<feature type="compositionally biased region" description="Polar residues" evidence="1">
    <location>
        <begin position="243"/>
        <end position="275"/>
    </location>
</feature>
<dbReference type="InterPro" id="IPR025295">
    <property type="entry name" value="eCIS_core_dom"/>
</dbReference>
<reference evidence="3 4" key="1">
    <citation type="journal article" date="2010" name="Stand. Genomic Sci.">
        <title>Complete genome sequence of Haliangium ochraceum type strain (SMP-2).</title>
        <authorList>
            <consortium name="US DOE Joint Genome Institute (JGI-PGF)"/>
            <person name="Ivanova N."/>
            <person name="Daum C."/>
            <person name="Lang E."/>
            <person name="Abt B."/>
            <person name="Kopitz M."/>
            <person name="Saunders E."/>
            <person name="Lapidus A."/>
            <person name="Lucas S."/>
            <person name="Glavina Del Rio T."/>
            <person name="Nolan M."/>
            <person name="Tice H."/>
            <person name="Copeland A."/>
            <person name="Cheng J.F."/>
            <person name="Chen F."/>
            <person name="Bruce D."/>
            <person name="Goodwin L."/>
            <person name="Pitluck S."/>
            <person name="Mavromatis K."/>
            <person name="Pati A."/>
            <person name="Mikhailova N."/>
            <person name="Chen A."/>
            <person name="Palaniappan K."/>
            <person name="Land M."/>
            <person name="Hauser L."/>
            <person name="Chang Y.J."/>
            <person name="Jeffries C.D."/>
            <person name="Detter J.C."/>
            <person name="Brettin T."/>
            <person name="Rohde M."/>
            <person name="Goker M."/>
            <person name="Bristow J."/>
            <person name="Markowitz V."/>
            <person name="Eisen J.A."/>
            <person name="Hugenholtz P."/>
            <person name="Kyrpides N.C."/>
            <person name="Klenk H.P."/>
        </authorList>
    </citation>
    <scope>NUCLEOTIDE SEQUENCE [LARGE SCALE GENOMIC DNA]</scope>
    <source>
        <strain evidence="4">DSM 14365 / CIP 107738 / JCM 11303 / AJ 13395 / SMP-2</strain>
    </source>
</reference>
<feature type="region of interest" description="Disordered" evidence="1">
    <location>
        <begin position="506"/>
        <end position="534"/>
    </location>
</feature>
<feature type="compositionally biased region" description="Low complexity" evidence="1">
    <location>
        <begin position="212"/>
        <end position="228"/>
    </location>
</feature>